<dbReference type="Proteomes" id="UP000422108">
    <property type="component" value="Chromosome"/>
</dbReference>
<evidence type="ECO:0000313" key="1">
    <source>
        <dbReference type="EMBL" id="BBO92963.1"/>
    </source>
</evidence>
<dbReference type="RefSeq" id="WP_155313638.1">
    <property type="nucleotide sequence ID" value="NZ_AP021879.1"/>
</dbReference>
<protein>
    <recommendedName>
        <fullName evidence="3">Lipoprotein</fullName>
    </recommendedName>
</protein>
<sequence length="484" mass="54773">MNISEKSNSTLMLIALSVFWVIMAMGCSGVTPRLDKSTNQRFEAEIGHLIESIVSKKAYAPRMMAPASVIPGSFKSDLPYSRLEELVMERLALRVRETRDLYTLSRQNWFECREGRPMTFYGAAFGDWQILKNLIVYEVTASSEDILNQVKVRITASDANGRTIPGVVGEATFDYAPGTPAYELYQASQISTPFPEGLEERPYESIDRLAYSLTAELVDAYRAGIEAGGHHAADEDIRVLLFVKESSARVDRGFQDLIQNTLQQAMVGNRGVSCVVSQEDFGPVFRQIDFYHKTRRVFDMDESMFKAGTVLLMTEMFRHPDGDKIGVALRALWRVSPLESRDGDFIPTNVAGTYLSGFTSKAYVINQRVQGAHRDHRRPVTVNTPADYAPLQDLDICFYQFTDVYEKRIYPVLIKAPGLSEIRREDALCDDQTACRCYVLRYAGNLDEISGYLRRNLRTSTVLPFRLVPKGYDLLEVHFERGFD</sequence>
<proteinExistence type="predicted"/>
<dbReference type="AlphaFoldDB" id="A0A5K8AJS6"/>
<dbReference type="EMBL" id="AP021879">
    <property type="protein sequence ID" value="BBO92963.1"/>
    <property type="molecule type" value="Genomic_DNA"/>
</dbReference>
<organism evidence="1 2">
    <name type="scientific">Desulfosarcina ovata subsp. ovata</name>
    <dbReference type="NCBI Taxonomy" id="2752305"/>
    <lineage>
        <taxon>Bacteria</taxon>
        <taxon>Pseudomonadati</taxon>
        <taxon>Thermodesulfobacteriota</taxon>
        <taxon>Desulfobacteria</taxon>
        <taxon>Desulfobacterales</taxon>
        <taxon>Desulfosarcinaceae</taxon>
        <taxon>Desulfosarcina</taxon>
    </lineage>
</organism>
<evidence type="ECO:0008006" key="3">
    <source>
        <dbReference type="Google" id="ProtNLM"/>
    </source>
</evidence>
<accession>A0A5K8AJS6</accession>
<name>A0A5K8AJS6_9BACT</name>
<gene>
    <name evidence="1" type="ORF">DSCOOX_61430</name>
</gene>
<dbReference type="PROSITE" id="PS51257">
    <property type="entry name" value="PROKAR_LIPOPROTEIN"/>
    <property type="match status" value="1"/>
</dbReference>
<reference evidence="1 2" key="1">
    <citation type="submission" date="2019-11" db="EMBL/GenBank/DDBJ databases">
        <title>Comparative genomics of hydrocarbon-degrading Desulfosarcina strains.</title>
        <authorList>
            <person name="Watanabe M."/>
            <person name="Kojima H."/>
            <person name="Fukui M."/>
        </authorList>
    </citation>
    <scope>NUCLEOTIDE SEQUENCE [LARGE SCALE GENOMIC DNA]</scope>
    <source>
        <strain evidence="2">oXyS1</strain>
    </source>
</reference>
<evidence type="ECO:0000313" key="2">
    <source>
        <dbReference type="Proteomes" id="UP000422108"/>
    </source>
</evidence>
<keyword evidence="2" id="KW-1185">Reference proteome</keyword>